<gene>
    <name evidence="3" type="ORF">M9Y10_026718</name>
</gene>
<proteinExistence type="predicted"/>
<evidence type="ECO:0000256" key="1">
    <source>
        <dbReference type="SAM" id="MobiDB-lite"/>
    </source>
</evidence>
<dbReference type="EMBL" id="JAPFFF010000040">
    <property type="protein sequence ID" value="KAK8841769.1"/>
    <property type="molecule type" value="Genomic_DNA"/>
</dbReference>
<comment type="caution">
    <text evidence="3">The sequence shown here is derived from an EMBL/GenBank/DDBJ whole genome shotgun (WGS) entry which is preliminary data.</text>
</comment>
<evidence type="ECO:0008006" key="5">
    <source>
        <dbReference type="Google" id="ProtNLM"/>
    </source>
</evidence>
<feature type="region of interest" description="Disordered" evidence="1">
    <location>
        <begin position="506"/>
        <end position="529"/>
    </location>
</feature>
<keyword evidence="2" id="KW-1133">Transmembrane helix</keyword>
<organism evidence="3 4">
    <name type="scientific">Tritrichomonas musculus</name>
    <dbReference type="NCBI Taxonomy" id="1915356"/>
    <lineage>
        <taxon>Eukaryota</taxon>
        <taxon>Metamonada</taxon>
        <taxon>Parabasalia</taxon>
        <taxon>Tritrichomonadida</taxon>
        <taxon>Tritrichomonadidae</taxon>
        <taxon>Tritrichomonas</taxon>
    </lineage>
</organism>
<evidence type="ECO:0000313" key="4">
    <source>
        <dbReference type="Proteomes" id="UP001470230"/>
    </source>
</evidence>
<protein>
    <recommendedName>
        <fullName evidence="5">Transmembrane protein</fullName>
    </recommendedName>
</protein>
<name>A0ABR2H6B8_9EUKA</name>
<feature type="compositionally biased region" description="Basic and acidic residues" evidence="1">
    <location>
        <begin position="512"/>
        <end position="529"/>
    </location>
</feature>
<evidence type="ECO:0000256" key="2">
    <source>
        <dbReference type="SAM" id="Phobius"/>
    </source>
</evidence>
<keyword evidence="4" id="KW-1185">Reference proteome</keyword>
<keyword evidence="2" id="KW-0812">Transmembrane</keyword>
<evidence type="ECO:0000313" key="3">
    <source>
        <dbReference type="EMBL" id="KAK8841769.1"/>
    </source>
</evidence>
<feature type="transmembrane region" description="Helical" evidence="2">
    <location>
        <begin position="457"/>
        <end position="478"/>
    </location>
</feature>
<accession>A0ABR2H6B8</accession>
<reference evidence="3 4" key="1">
    <citation type="submission" date="2024-04" db="EMBL/GenBank/DDBJ databases">
        <title>Tritrichomonas musculus Genome.</title>
        <authorList>
            <person name="Alves-Ferreira E."/>
            <person name="Grigg M."/>
            <person name="Lorenzi H."/>
            <person name="Galac M."/>
        </authorList>
    </citation>
    <scope>NUCLEOTIDE SEQUENCE [LARGE SCALE GENOMIC DNA]</scope>
    <source>
        <strain evidence="3 4">EAF2021</strain>
    </source>
</reference>
<sequence length="529" mass="60354">MLNLTLLSFTITSSFQKSPFLHLPSTVKPSYTHFKTINANQLFSSFIITQSLNSFSIIEESTFNRFVTTLPVLSFKTKDAGTTIRDQYIYGDTIPGSNNQFYNTNYAEIINCKFMSITDNYDIQPISVVGLCIYTTKSARIDSCYFFAIMSLRTGSAILFDEKDEHIESVVVNCIFKSITQTIYDIYLTGGAVSYGYMSYNEDDFSMQMSYVYSSLTDNCCFDKIRLDRLINYGFQGGIVSYFADIVKSKNLNFTNTEMIGANEYGEFTQCGDILSYIIYPVENSFSFINIFNCDYNYCGSFTLFLQSSEKVEFLMTFTNLINNTGPDYSEFVVMVSYVYEAFLGMSNIQCNNQNHFLEFYFEAAEDMHIDVSVSNSLFKCSFDSFLFNDDPSVFNVTYDNNIFENSDFDVDITNNIISNFGYIKTSQFSPSDTFLDPLISNSLPYFDLNTDIPKNIIVIISFIGGISVIVFVIILCYRGKTSKFEIDEFNQLDLVNEMEDISINQNTNETKSMDDEKNSGLEFSSENK</sequence>
<keyword evidence="2" id="KW-0472">Membrane</keyword>
<dbReference type="Proteomes" id="UP001470230">
    <property type="component" value="Unassembled WGS sequence"/>
</dbReference>